<dbReference type="CDD" id="cd20655">
    <property type="entry name" value="CYP93"/>
    <property type="match status" value="1"/>
</dbReference>
<accession>A0A1U8A688</accession>
<evidence type="ECO:0000256" key="6">
    <source>
        <dbReference type="ARBA" id="ARBA00022723"/>
    </source>
</evidence>
<evidence type="ECO:0000256" key="7">
    <source>
        <dbReference type="ARBA" id="ARBA00022989"/>
    </source>
</evidence>
<dbReference type="STRING" id="4432.A0A1U8A688"/>
<dbReference type="FunFam" id="1.10.630.10:FF:000019">
    <property type="entry name" value="Cytochrome P450 family protein"/>
    <property type="match status" value="1"/>
</dbReference>
<keyword evidence="6 12" id="KW-0479">Metal-binding</keyword>
<dbReference type="PRINTS" id="PR00463">
    <property type="entry name" value="EP450I"/>
</dbReference>
<evidence type="ECO:0000256" key="9">
    <source>
        <dbReference type="ARBA" id="ARBA00023004"/>
    </source>
</evidence>
<evidence type="ECO:0000256" key="1">
    <source>
        <dbReference type="ARBA" id="ARBA00001971"/>
    </source>
</evidence>
<evidence type="ECO:0000256" key="3">
    <source>
        <dbReference type="ARBA" id="ARBA00010617"/>
    </source>
</evidence>
<evidence type="ECO:0000256" key="5">
    <source>
        <dbReference type="ARBA" id="ARBA00022692"/>
    </source>
</evidence>
<dbReference type="Gene3D" id="1.10.630.10">
    <property type="entry name" value="Cytochrome P450"/>
    <property type="match status" value="1"/>
</dbReference>
<dbReference type="PANTHER" id="PTHR47944">
    <property type="entry name" value="CYTOCHROME P450 98A9"/>
    <property type="match status" value="1"/>
</dbReference>
<dbReference type="InterPro" id="IPR036396">
    <property type="entry name" value="Cyt_P450_sf"/>
</dbReference>
<dbReference type="Proteomes" id="UP000189703">
    <property type="component" value="Unplaced"/>
</dbReference>
<evidence type="ECO:0000256" key="12">
    <source>
        <dbReference type="PIRSR" id="PIRSR602401-1"/>
    </source>
</evidence>
<evidence type="ECO:0000256" key="11">
    <source>
        <dbReference type="ARBA" id="ARBA00023136"/>
    </source>
</evidence>
<feature type="binding site" description="axial binding residue" evidence="12">
    <location>
        <position position="463"/>
    </location>
    <ligand>
        <name>heme</name>
        <dbReference type="ChEBI" id="CHEBI:30413"/>
    </ligand>
    <ligandPart>
        <name>Fe</name>
        <dbReference type="ChEBI" id="CHEBI:18248"/>
    </ligandPart>
</feature>
<evidence type="ECO:0000256" key="10">
    <source>
        <dbReference type="ARBA" id="ARBA00023033"/>
    </source>
</evidence>
<evidence type="ECO:0000256" key="8">
    <source>
        <dbReference type="ARBA" id="ARBA00023002"/>
    </source>
</evidence>
<dbReference type="OMA" id="HTDPTQW"/>
<reference evidence="15" key="1">
    <citation type="submission" date="2025-08" db="UniProtKB">
        <authorList>
            <consortium name="RefSeq"/>
        </authorList>
    </citation>
    <scope>IDENTIFICATION</scope>
</reference>
<keyword evidence="11" id="KW-0472">Membrane</keyword>
<keyword evidence="7" id="KW-1133">Transmembrane helix</keyword>
<dbReference type="RefSeq" id="XP_010257378.1">
    <property type="nucleotide sequence ID" value="XM_010259076.2"/>
</dbReference>
<keyword evidence="9 12" id="KW-0408">Iron</keyword>
<organism evidence="14 15">
    <name type="scientific">Nelumbo nucifera</name>
    <name type="common">Sacred lotus</name>
    <dbReference type="NCBI Taxonomy" id="4432"/>
    <lineage>
        <taxon>Eukaryota</taxon>
        <taxon>Viridiplantae</taxon>
        <taxon>Streptophyta</taxon>
        <taxon>Embryophyta</taxon>
        <taxon>Tracheophyta</taxon>
        <taxon>Spermatophyta</taxon>
        <taxon>Magnoliopsida</taxon>
        <taxon>Proteales</taxon>
        <taxon>Nelumbonaceae</taxon>
        <taxon>Nelumbo</taxon>
    </lineage>
</organism>
<protein>
    <submittedName>
        <fullName evidence="15">Cytochrome P450 93A2-like</fullName>
    </submittedName>
</protein>
<dbReference type="OrthoDB" id="1103324at2759"/>
<sequence>MADTQGFAMDFLLGLISIVVVTSILYKMRNKNKLHLPPGPLALPIIGNLHLIGSIPHQSFQKISNRYGPLIHVLLGSVSCVVVSSAEIAKQMLKSQELDFSSRPVPLATNYITYDTADFIFTPYGPYWRFMKKLCMSELLNGQILNQFIPLRKEELHRFLQSIFDKSILGKAIDVRQEVMRLSNNTVTRMTMNTRCSGTEDQAEETIMVAQDALELAGRFNLSDYIGLCKVLDLQGFGKKMKDTRRRFDNIIDKIIMEHEEARSQKKKMGSTSDGGNHHGVKTLLDLLLDISEDEEAEMRLTKANIKAFILDLFLAGTDTSGMTIEWAMSELINNPSVLEKAREEIDLVVGKSRLVEESDIPNLPYLQAIVKETLRLHPPAPLILRQSTRDCKLWGYDIPGNTRTFINVWAIGRDPKYWDNPLQFQPERFMMIEDGGSNKSSQIDVRGQHYQFLPFGSGRRMCPGLTLGLQTVQTGLACMIQCFEWKFGEGKQAKVDMEEGASITLPRAHHLICDAVPRLNPLPIT</sequence>
<evidence type="ECO:0000313" key="15">
    <source>
        <dbReference type="RefSeq" id="XP_010257378.1"/>
    </source>
</evidence>
<comment type="subcellular location">
    <subcellularLocation>
        <location evidence="2">Membrane</location>
        <topology evidence="2">Single-pass membrane protein</topology>
    </subcellularLocation>
</comment>
<gene>
    <name evidence="15" type="primary">LOC104597498</name>
</gene>
<evidence type="ECO:0000313" key="14">
    <source>
        <dbReference type="Proteomes" id="UP000189703"/>
    </source>
</evidence>
<keyword evidence="4 12" id="KW-0349">Heme</keyword>
<keyword evidence="8 13" id="KW-0560">Oxidoreductase</keyword>
<dbReference type="SUPFAM" id="SSF48264">
    <property type="entry name" value="Cytochrome P450"/>
    <property type="match status" value="1"/>
</dbReference>
<dbReference type="GO" id="GO:0004497">
    <property type="term" value="F:monooxygenase activity"/>
    <property type="evidence" value="ECO:0007669"/>
    <property type="project" value="UniProtKB-KW"/>
</dbReference>
<evidence type="ECO:0000256" key="13">
    <source>
        <dbReference type="RuleBase" id="RU000461"/>
    </source>
</evidence>
<keyword evidence="10 13" id="KW-0503">Monooxygenase</keyword>
<dbReference type="GO" id="GO:0016705">
    <property type="term" value="F:oxidoreductase activity, acting on paired donors, with incorporation or reduction of molecular oxygen"/>
    <property type="evidence" value="ECO:0007669"/>
    <property type="project" value="InterPro"/>
</dbReference>
<comment type="similarity">
    <text evidence="3 13">Belongs to the cytochrome P450 family.</text>
</comment>
<proteinExistence type="inferred from homology"/>
<dbReference type="InterPro" id="IPR002401">
    <property type="entry name" value="Cyt_P450_E_grp-I"/>
</dbReference>
<keyword evidence="5" id="KW-0812">Transmembrane</keyword>
<dbReference type="PROSITE" id="PS00086">
    <property type="entry name" value="CYTOCHROME_P450"/>
    <property type="match status" value="1"/>
</dbReference>
<dbReference type="AlphaFoldDB" id="A0A1U8A688"/>
<dbReference type="GO" id="GO:0016020">
    <property type="term" value="C:membrane"/>
    <property type="evidence" value="ECO:0007669"/>
    <property type="project" value="UniProtKB-SubCell"/>
</dbReference>
<comment type="cofactor">
    <cofactor evidence="1 12">
        <name>heme</name>
        <dbReference type="ChEBI" id="CHEBI:30413"/>
    </cofactor>
</comment>
<dbReference type="GeneID" id="104597498"/>
<dbReference type="eggNOG" id="KOG0156">
    <property type="taxonomic scope" value="Eukaryota"/>
</dbReference>
<dbReference type="GO" id="GO:0005506">
    <property type="term" value="F:iron ion binding"/>
    <property type="evidence" value="ECO:0007669"/>
    <property type="project" value="InterPro"/>
</dbReference>
<evidence type="ECO:0000256" key="2">
    <source>
        <dbReference type="ARBA" id="ARBA00004167"/>
    </source>
</evidence>
<dbReference type="Pfam" id="PF00067">
    <property type="entry name" value="p450"/>
    <property type="match status" value="1"/>
</dbReference>
<dbReference type="KEGG" id="nnu:104597498"/>
<evidence type="ECO:0000256" key="4">
    <source>
        <dbReference type="ARBA" id="ARBA00022617"/>
    </source>
</evidence>
<dbReference type="InterPro" id="IPR017972">
    <property type="entry name" value="Cyt_P450_CS"/>
</dbReference>
<dbReference type="FunCoup" id="A0A1U8A688">
    <property type="interactions" value="212"/>
</dbReference>
<dbReference type="PRINTS" id="PR00385">
    <property type="entry name" value="P450"/>
</dbReference>
<dbReference type="PANTHER" id="PTHR47944:SF17">
    <property type="entry name" value="3,9-DIHYDROXYPTEROCARPAN 6A-MONOOXYGENASE"/>
    <property type="match status" value="1"/>
</dbReference>
<keyword evidence="14" id="KW-1185">Reference proteome</keyword>
<dbReference type="GO" id="GO:0020037">
    <property type="term" value="F:heme binding"/>
    <property type="evidence" value="ECO:0007669"/>
    <property type="project" value="InterPro"/>
</dbReference>
<dbReference type="InterPro" id="IPR001128">
    <property type="entry name" value="Cyt_P450"/>
</dbReference>
<name>A0A1U8A688_NELNU</name>